<dbReference type="RefSeq" id="WP_183869730.1">
    <property type="nucleotide sequence ID" value="NZ_JACHCF010000014.1"/>
</dbReference>
<evidence type="ECO:0000256" key="5">
    <source>
        <dbReference type="SAM" id="Coils"/>
    </source>
</evidence>
<comment type="caution">
    <text evidence="8">The sequence shown here is derived from an EMBL/GenBank/DDBJ whole genome shotgun (WGS) entry which is preliminary data.</text>
</comment>
<protein>
    <submittedName>
        <fullName evidence="8">Membrane fusion protein (Multidrug efflux system)</fullName>
    </submittedName>
</protein>
<sequence>MENKANRTDQLIAFITKCSAVILLLGLMLWGAKYLWDGYHYEETNDAQIEEYVNPVSTRVNGYIKKVNFEENQQVSKGDTLVIIDNNEYQIQQQEAEASLANAEAEINVLQSSIAVLENTAKVTQSQISAAKAKLTRQEQEYTRYQHLLAGQSATQQQFDNVKASFEIAESEYQTALGNYQASLSKVKEAQSRKASIQTEIKKRDAVLGLKRLNVNYTVILAPYQGRVGKKNIQDGQLVQAGQVLTFIVNQDAGKWVIANFKETQTGKFKLNQPALITVDAYPGTTFHGVIESQSPATGSRFSLLPPDNATGNFVKTIQRIPVRIRLTDTSEKIALLKAGMNANVSINH</sequence>
<evidence type="ECO:0000256" key="3">
    <source>
        <dbReference type="ARBA" id="ARBA00022989"/>
    </source>
</evidence>
<dbReference type="Gene3D" id="1.10.287.470">
    <property type="entry name" value="Helix hairpin bin"/>
    <property type="match status" value="1"/>
</dbReference>
<dbReference type="GO" id="GO:0055085">
    <property type="term" value="P:transmembrane transport"/>
    <property type="evidence" value="ECO:0007669"/>
    <property type="project" value="InterPro"/>
</dbReference>
<comment type="subcellular location">
    <subcellularLocation>
        <location evidence="1">Membrane</location>
        <topology evidence="1">Single-pass membrane protein</topology>
    </subcellularLocation>
</comment>
<dbReference type="Pfam" id="PF25917">
    <property type="entry name" value="BSH_RND"/>
    <property type="match status" value="1"/>
</dbReference>
<keyword evidence="5" id="KW-0175">Coiled coil</keyword>
<dbReference type="Gene3D" id="2.40.50.100">
    <property type="match status" value="1"/>
</dbReference>
<dbReference type="Gene3D" id="2.40.30.170">
    <property type="match status" value="1"/>
</dbReference>
<evidence type="ECO:0000256" key="2">
    <source>
        <dbReference type="ARBA" id="ARBA00022692"/>
    </source>
</evidence>
<reference evidence="8 9" key="1">
    <citation type="submission" date="2020-08" db="EMBL/GenBank/DDBJ databases">
        <title>Genomic Encyclopedia of Type Strains, Phase IV (KMG-V): Genome sequencing to study the core and pangenomes of soil and plant-associated prokaryotes.</title>
        <authorList>
            <person name="Whitman W."/>
        </authorList>
    </citation>
    <scope>NUCLEOTIDE SEQUENCE [LARGE SCALE GENOMIC DNA]</scope>
    <source>
        <strain evidence="8 9">MP7CTX6</strain>
    </source>
</reference>
<evidence type="ECO:0000313" key="9">
    <source>
        <dbReference type="Proteomes" id="UP000537718"/>
    </source>
</evidence>
<evidence type="ECO:0000259" key="7">
    <source>
        <dbReference type="Pfam" id="PF25917"/>
    </source>
</evidence>
<keyword evidence="3 6" id="KW-1133">Transmembrane helix</keyword>
<dbReference type="AlphaFoldDB" id="A0A7W9DLT3"/>
<dbReference type="SUPFAM" id="SSF111369">
    <property type="entry name" value="HlyD-like secretion proteins"/>
    <property type="match status" value="2"/>
</dbReference>
<dbReference type="Proteomes" id="UP000537718">
    <property type="component" value="Unassembled WGS sequence"/>
</dbReference>
<dbReference type="EMBL" id="JACHCF010000014">
    <property type="protein sequence ID" value="MBB5623646.1"/>
    <property type="molecule type" value="Genomic_DNA"/>
</dbReference>
<organism evidence="8 9">
    <name type="scientific">Pedobacter cryoconitis</name>
    <dbReference type="NCBI Taxonomy" id="188932"/>
    <lineage>
        <taxon>Bacteria</taxon>
        <taxon>Pseudomonadati</taxon>
        <taxon>Bacteroidota</taxon>
        <taxon>Sphingobacteriia</taxon>
        <taxon>Sphingobacteriales</taxon>
        <taxon>Sphingobacteriaceae</taxon>
        <taxon>Pedobacter</taxon>
    </lineage>
</organism>
<keyword evidence="2 6" id="KW-0812">Transmembrane</keyword>
<dbReference type="InterPro" id="IPR050739">
    <property type="entry name" value="MFP"/>
</dbReference>
<evidence type="ECO:0000313" key="8">
    <source>
        <dbReference type="EMBL" id="MBB5623646.1"/>
    </source>
</evidence>
<gene>
    <name evidence="8" type="ORF">HDE69_004733</name>
</gene>
<evidence type="ECO:0000256" key="4">
    <source>
        <dbReference type="ARBA" id="ARBA00023136"/>
    </source>
</evidence>
<dbReference type="PANTHER" id="PTHR30386:SF26">
    <property type="entry name" value="TRANSPORT PROTEIN COMB"/>
    <property type="match status" value="1"/>
</dbReference>
<proteinExistence type="predicted"/>
<keyword evidence="4 6" id="KW-0472">Membrane</keyword>
<dbReference type="PANTHER" id="PTHR30386">
    <property type="entry name" value="MEMBRANE FUSION SUBUNIT OF EMRAB-TOLC MULTIDRUG EFFLUX PUMP"/>
    <property type="match status" value="1"/>
</dbReference>
<dbReference type="InterPro" id="IPR058625">
    <property type="entry name" value="MdtA-like_BSH"/>
</dbReference>
<name>A0A7W9DLT3_9SPHI</name>
<accession>A0A7W9DLT3</accession>
<evidence type="ECO:0000256" key="1">
    <source>
        <dbReference type="ARBA" id="ARBA00004167"/>
    </source>
</evidence>
<dbReference type="GO" id="GO:0016020">
    <property type="term" value="C:membrane"/>
    <property type="evidence" value="ECO:0007669"/>
    <property type="project" value="UniProtKB-SubCell"/>
</dbReference>
<evidence type="ECO:0000256" key="6">
    <source>
        <dbReference type="SAM" id="Phobius"/>
    </source>
</evidence>
<feature type="domain" description="Multidrug resistance protein MdtA-like barrel-sandwich hybrid" evidence="7">
    <location>
        <begin position="56"/>
        <end position="250"/>
    </location>
</feature>
<feature type="coiled-coil region" evidence="5">
    <location>
        <begin position="84"/>
        <end position="148"/>
    </location>
</feature>
<feature type="transmembrane region" description="Helical" evidence="6">
    <location>
        <begin position="12"/>
        <end position="36"/>
    </location>
</feature>